<dbReference type="PROSITE" id="PS51746">
    <property type="entry name" value="PPM_2"/>
    <property type="match status" value="1"/>
</dbReference>
<feature type="compositionally biased region" description="Basic and acidic residues" evidence="1">
    <location>
        <begin position="50"/>
        <end position="59"/>
    </location>
</feature>
<dbReference type="Pfam" id="PF13672">
    <property type="entry name" value="PP2C_2"/>
    <property type="match status" value="1"/>
</dbReference>
<dbReference type="CDD" id="cd00143">
    <property type="entry name" value="PP2Cc"/>
    <property type="match status" value="1"/>
</dbReference>
<dbReference type="OrthoDB" id="9801841at2"/>
<feature type="region of interest" description="Disordered" evidence="1">
    <location>
        <begin position="1"/>
        <end position="86"/>
    </location>
</feature>
<reference evidence="4" key="1">
    <citation type="submission" date="2016-07" db="EMBL/GenBank/DDBJ databases">
        <title>Frankia sp. NRRL B-16219 Genome sequencing.</title>
        <authorList>
            <person name="Ghodhbane-Gtari F."/>
            <person name="Swanson E."/>
            <person name="Gueddou A."/>
            <person name="Louati M."/>
            <person name="Nouioui I."/>
            <person name="Hezbri K."/>
            <person name="Abebe-Akele F."/>
            <person name="Simpson S."/>
            <person name="Morris K."/>
            <person name="Thomas K."/>
            <person name="Gtari M."/>
            <person name="Tisa L.S."/>
        </authorList>
    </citation>
    <scope>NUCLEOTIDE SEQUENCE [LARGE SCALE GENOMIC DNA]</scope>
    <source>
        <strain evidence="4">NRRL B-16219</strain>
    </source>
</reference>
<dbReference type="SMART" id="SM00331">
    <property type="entry name" value="PP2C_SIG"/>
    <property type="match status" value="1"/>
</dbReference>
<evidence type="ECO:0000313" key="3">
    <source>
        <dbReference type="EMBL" id="OHV23761.1"/>
    </source>
</evidence>
<dbReference type="EMBL" id="MAXA01000239">
    <property type="protein sequence ID" value="OHV23761.1"/>
    <property type="molecule type" value="Genomic_DNA"/>
</dbReference>
<protein>
    <submittedName>
        <fullName evidence="3">Serine/threonine protein phosphatase</fullName>
    </submittedName>
</protein>
<accession>A0A1S1PR64</accession>
<comment type="caution">
    <text evidence="3">The sequence shown here is derived from an EMBL/GenBank/DDBJ whole genome shotgun (WGS) entry which is preliminary data.</text>
</comment>
<feature type="domain" description="PPM-type phosphatase" evidence="2">
    <location>
        <begin position="217"/>
        <end position="509"/>
    </location>
</feature>
<feature type="compositionally biased region" description="Polar residues" evidence="1">
    <location>
        <begin position="62"/>
        <end position="72"/>
    </location>
</feature>
<proteinExistence type="predicted"/>
<dbReference type="SUPFAM" id="SSF81606">
    <property type="entry name" value="PP2C-like"/>
    <property type="match status" value="1"/>
</dbReference>
<dbReference type="RefSeq" id="WP_071065800.1">
    <property type="nucleotide sequence ID" value="NZ_MAXA01000239.1"/>
</dbReference>
<dbReference type="SMART" id="SM00332">
    <property type="entry name" value="PP2Cc"/>
    <property type="match status" value="1"/>
</dbReference>
<dbReference type="Proteomes" id="UP000179769">
    <property type="component" value="Unassembled WGS sequence"/>
</dbReference>
<name>A0A1S1PR64_9ACTN</name>
<sequence>MDLNPRHGQGYPGHGYPPERPDSPHPNAGYAESSTHPGGYPGDDLPTESYRAEDFRADDQPTESYTPDQFSGSAYPENGYADNGYAENAYPDGAYPGAGYPAGTGGYRDGDYHHEYPESAYSEPGYQGETYPDGTYSGSGFNEDGYAEDTDPATMLLGQRAAPGEADDDAHDEVMRCPVCAAPNYQDARYCEACGFALTGVPVAGGDEDHREIDLGPLAGVCDRGVRHTTNEDSMGVAIVHGTLIAVVCDGVSTTPGSGEASAAAAATATAILADAVRAHGPGEAVPYDERPASRANDVLDVLEEYSEYDEPRTAPRRISGGFGPDEADIALQRAVEAAQATIAQLSAAEGRMAPSCTFAAAIITPPSVDGPGMVTVGWVGDSRVYLLGPRWCERLTADDTWAAEAARAGLIPASEAETHRRAHTLTRWLGGDAEDVTPHTAAFPIETPATVLVCSDGLWNYSSRPDVLAALVNQLEPSASALDVSRHLIDFAIDQGGHDNITVVAARVTS</sequence>
<evidence type="ECO:0000313" key="4">
    <source>
        <dbReference type="Proteomes" id="UP000179769"/>
    </source>
</evidence>
<dbReference type="InterPro" id="IPR001932">
    <property type="entry name" value="PPM-type_phosphatase-like_dom"/>
</dbReference>
<dbReference type="AlphaFoldDB" id="A0A1S1PR64"/>
<organism evidence="3 4">
    <name type="scientific">Parafrankia soli</name>
    <dbReference type="NCBI Taxonomy" id="2599596"/>
    <lineage>
        <taxon>Bacteria</taxon>
        <taxon>Bacillati</taxon>
        <taxon>Actinomycetota</taxon>
        <taxon>Actinomycetes</taxon>
        <taxon>Frankiales</taxon>
        <taxon>Frankiaceae</taxon>
        <taxon>Parafrankia</taxon>
    </lineage>
</organism>
<evidence type="ECO:0000256" key="1">
    <source>
        <dbReference type="SAM" id="MobiDB-lite"/>
    </source>
</evidence>
<dbReference type="InterPro" id="IPR036457">
    <property type="entry name" value="PPM-type-like_dom_sf"/>
</dbReference>
<dbReference type="Gene3D" id="3.60.40.10">
    <property type="entry name" value="PPM-type phosphatase domain"/>
    <property type="match status" value="1"/>
</dbReference>
<gene>
    <name evidence="3" type="ORF">BBK14_24030</name>
</gene>
<keyword evidence="4" id="KW-1185">Reference proteome</keyword>
<evidence type="ECO:0000259" key="2">
    <source>
        <dbReference type="PROSITE" id="PS51746"/>
    </source>
</evidence>